<dbReference type="GO" id="GO:0032259">
    <property type="term" value="P:methylation"/>
    <property type="evidence" value="ECO:0007669"/>
    <property type="project" value="UniProtKB-KW"/>
</dbReference>
<dbReference type="OrthoDB" id="9784736at2"/>
<dbReference type="InterPro" id="IPR019808">
    <property type="entry name" value="Histidine_triad_CS"/>
</dbReference>
<dbReference type="Gene3D" id="3.40.50.150">
    <property type="entry name" value="Vaccinia Virus protein VP39"/>
    <property type="match status" value="1"/>
</dbReference>
<proteinExistence type="inferred from homology"/>
<dbReference type="Gene3D" id="3.30.428.10">
    <property type="entry name" value="HIT-like"/>
    <property type="match status" value="1"/>
</dbReference>
<evidence type="ECO:0000256" key="4">
    <source>
        <dbReference type="PIRSR" id="PIRSR601310-3"/>
    </source>
</evidence>
<dbReference type="PANTHER" id="PTHR32319">
    <property type="entry name" value="BACTERIAL HEMOLYSIN-LIKE PROTEIN"/>
    <property type="match status" value="1"/>
</dbReference>
<feature type="short sequence motif" description="Histidine triad motif" evidence="4 6">
    <location>
        <begin position="347"/>
        <end position="351"/>
    </location>
</feature>
<keyword evidence="1 5" id="KW-0694">RNA-binding</keyword>
<protein>
    <submittedName>
        <fullName evidence="8">TlyA family rRNA (Cytidine-2'-O)-methyltransferase</fullName>
    </submittedName>
</protein>
<organism evidence="8 9">
    <name type="scientific">Oryzomonas rubra</name>
    <dbReference type="NCBI Taxonomy" id="2509454"/>
    <lineage>
        <taxon>Bacteria</taxon>
        <taxon>Pseudomonadati</taxon>
        <taxon>Thermodesulfobacteriota</taxon>
        <taxon>Desulfuromonadia</taxon>
        <taxon>Geobacterales</taxon>
        <taxon>Geobacteraceae</taxon>
        <taxon>Oryzomonas</taxon>
    </lineage>
</organism>
<dbReference type="InterPro" id="IPR011146">
    <property type="entry name" value="HIT-like"/>
</dbReference>
<keyword evidence="8" id="KW-0489">Methyltransferase</keyword>
<dbReference type="InterPro" id="IPR036986">
    <property type="entry name" value="S4_RNA-bd_sf"/>
</dbReference>
<dbReference type="SUPFAM" id="SSF53335">
    <property type="entry name" value="S-adenosyl-L-methionine-dependent methyltransferases"/>
    <property type="match status" value="1"/>
</dbReference>
<sequence length="363" mass="39293">MAVKQRLDRLMVQRGLAPTQKKAQALIMAGQVVVGDHAADKAGQQVTGDAEIRIKGEILPYVSRGGLKLRKALDAFGVEVDDLVALDVGASTGGFTDCLLQAGTRKVFAVDVGYGQLAWKLRQDPRVVNLERTNIRHLTPDRFDEVPALAVIDASFISLSRVLPAVVGLMRPGGRIIALIKPQFEVPRGDVGQGGIVRDPAAHEQAVAGVRRAATELGVLVRGVCDSPILGADGNREFLILLEIPEGSTMDACIFCKIIRGEIPSKKVFEDDQILVIEDIAPKAPLHLLLLPKRHFVNCLDMTEQDDALVGSIMRKAGEIARQKGYADSGFRVVQNNGEGVGQSVFHIHFHLLAGRDFTWPLG</sequence>
<dbReference type="InterPro" id="IPR029063">
    <property type="entry name" value="SAM-dependent_MTases_sf"/>
</dbReference>
<dbReference type="Pfam" id="PF01728">
    <property type="entry name" value="FtsJ"/>
    <property type="match status" value="1"/>
</dbReference>
<comment type="similarity">
    <text evidence="2">Belongs to the TlyA family.</text>
</comment>
<dbReference type="PROSITE" id="PS50889">
    <property type="entry name" value="S4"/>
    <property type="match status" value="1"/>
</dbReference>
<dbReference type="AlphaFoldDB" id="A0A5A9X5C0"/>
<evidence type="ECO:0000256" key="1">
    <source>
        <dbReference type="ARBA" id="ARBA00022884"/>
    </source>
</evidence>
<dbReference type="NCBIfam" id="TIGR00478">
    <property type="entry name" value="tly"/>
    <property type="match status" value="1"/>
</dbReference>
<name>A0A5A9X5C0_9BACT</name>
<dbReference type="InterPro" id="IPR036265">
    <property type="entry name" value="HIT-like_sf"/>
</dbReference>
<dbReference type="PROSITE" id="PS00892">
    <property type="entry name" value="HIT_1"/>
    <property type="match status" value="1"/>
</dbReference>
<evidence type="ECO:0000256" key="3">
    <source>
        <dbReference type="PIRSR" id="PIRSR601310-1"/>
    </source>
</evidence>
<keyword evidence="8" id="KW-0808">Transferase</keyword>
<dbReference type="InterPro" id="IPR001310">
    <property type="entry name" value="Histidine_triad_HIT"/>
</dbReference>
<dbReference type="InterPro" id="IPR002942">
    <property type="entry name" value="S4_RNA-bd"/>
</dbReference>
<dbReference type="CDD" id="cd01276">
    <property type="entry name" value="PKCI_related"/>
    <property type="match status" value="1"/>
</dbReference>
<dbReference type="RefSeq" id="WP_149309948.1">
    <property type="nucleotide sequence ID" value="NZ_SRSD01000014.1"/>
</dbReference>
<dbReference type="EMBL" id="SRSD01000014">
    <property type="protein sequence ID" value="KAA0887994.1"/>
    <property type="molecule type" value="Genomic_DNA"/>
</dbReference>
<dbReference type="GO" id="GO:0008168">
    <property type="term" value="F:methyltransferase activity"/>
    <property type="evidence" value="ECO:0007669"/>
    <property type="project" value="UniProtKB-KW"/>
</dbReference>
<dbReference type="InterPro" id="IPR047048">
    <property type="entry name" value="TlyA"/>
</dbReference>
<feature type="domain" description="HIT" evidence="7">
    <location>
        <begin position="254"/>
        <end position="363"/>
    </location>
</feature>
<evidence type="ECO:0000313" key="9">
    <source>
        <dbReference type="Proteomes" id="UP000324298"/>
    </source>
</evidence>
<gene>
    <name evidence="8" type="ORF">ET418_17780</name>
</gene>
<dbReference type="PANTHER" id="PTHR32319:SF0">
    <property type="entry name" value="BACTERIAL HEMOLYSIN-LIKE PROTEIN"/>
    <property type="match status" value="1"/>
</dbReference>
<evidence type="ECO:0000256" key="2">
    <source>
        <dbReference type="ARBA" id="ARBA00029460"/>
    </source>
</evidence>
<dbReference type="InterPro" id="IPR002877">
    <property type="entry name" value="RNA_MeTrfase_FtsJ_dom"/>
</dbReference>
<dbReference type="SUPFAM" id="SSF55174">
    <property type="entry name" value="Alpha-L RNA-binding motif"/>
    <property type="match status" value="1"/>
</dbReference>
<dbReference type="Pfam" id="PF11969">
    <property type="entry name" value="DcpS_C"/>
    <property type="match status" value="1"/>
</dbReference>
<dbReference type="SMART" id="SM00363">
    <property type="entry name" value="S4"/>
    <property type="match status" value="1"/>
</dbReference>
<evidence type="ECO:0000259" key="7">
    <source>
        <dbReference type="PROSITE" id="PS51084"/>
    </source>
</evidence>
<dbReference type="Proteomes" id="UP000324298">
    <property type="component" value="Unassembled WGS sequence"/>
</dbReference>
<dbReference type="Pfam" id="PF01479">
    <property type="entry name" value="S4"/>
    <property type="match status" value="1"/>
</dbReference>
<dbReference type="CDD" id="cd00165">
    <property type="entry name" value="S4"/>
    <property type="match status" value="1"/>
</dbReference>
<dbReference type="SUPFAM" id="SSF54197">
    <property type="entry name" value="HIT-like"/>
    <property type="match status" value="1"/>
</dbReference>
<accession>A0A5A9X5C0</accession>
<dbReference type="PRINTS" id="PR00332">
    <property type="entry name" value="HISTRIAD"/>
</dbReference>
<feature type="active site" description="Tele-AMP-histidine intermediate" evidence="3">
    <location>
        <position position="349"/>
    </location>
</feature>
<reference evidence="8 9" key="1">
    <citation type="submission" date="2019-04" db="EMBL/GenBank/DDBJ databases">
        <title>Geobacter ruber sp. nov., ferric-reducing bacteria isolated from paddy soil.</title>
        <authorList>
            <person name="Xu Z."/>
            <person name="Masuda Y."/>
            <person name="Itoh H."/>
            <person name="Senoo K."/>
        </authorList>
    </citation>
    <scope>NUCLEOTIDE SEQUENCE [LARGE SCALE GENOMIC DNA]</scope>
    <source>
        <strain evidence="8 9">Red88</strain>
    </source>
</reference>
<dbReference type="Gene3D" id="3.10.290.10">
    <property type="entry name" value="RNA-binding S4 domain"/>
    <property type="match status" value="1"/>
</dbReference>
<evidence type="ECO:0000256" key="5">
    <source>
        <dbReference type="PROSITE-ProRule" id="PRU00182"/>
    </source>
</evidence>
<evidence type="ECO:0000313" key="8">
    <source>
        <dbReference type="EMBL" id="KAA0887994.1"/>
    </source>
</evidence>
<comment type="caution">
    <text evidence="8">The sequence shown here is derived from an EMBL/GenBank/DDBJ whole genome shotgun (WGS) entry which is preliminary data.</text>
</comment>
<keyword evidence="9" id="KW-1185">Reference proteome</keyword>
<dbReference type="InterPro" id="IPR004538">
    <property type="entry name" value="Hemolysin_A/TlyA"/>
</dbReference>
<dbReference type="GO" id="GO:0003723">
    <property type="term" value="F:RNA binding"/>
    <property type="evidence" value="ECO:0007669"/>
    <property type="project" value="UniProtKB-KW"/>
</dbReference>
<dbReference type="PROSITE" id="PS51084">
    <property type="entry name" value="HIT_2"/>
    <property type="match status" value="1"/>
</dbReference>
<evidence type="ECO:0000256" key="6">
    <source>
        <dbReference type="PROSITE-ProRule" id="PRU00464"/>
    </source>
</evidence>